<evidence type="ECO:0000313" key="2">
    <source>
        <dbReference type="Proteomes" id="UP000696485"/>
    </source>
</evidence>
<sequence length="190" mass="22509">MEKRKVEDRSHDGTTSTVTSKVRVQDFKMSFDLTPYISPSGTITTLPTPKTGRSQTLREVMEQHVEEDNPFKELHMEKRVSWDFEHLTRAITHAIRSVNYRYTIEISYPVTHNRVVVHSASPLANFMRSTWTKTFCYMSCVGFLFYPLRNFYKKVDDTSLRSEFQMTISTNEFYMNNYWNIIEQVQFKTK</sequence>
<accession>A0A9P5VM41</accession>
<name>A0A9P5VM41_9FUNG</name>
<reference evidence="1" key="1">
    <citation type="journal article" date="2020" name="Fungal Divers.">
        <title>Resolving the Mortierellaceae phylogeny through synthesis of multi-gene phylogenetics and phylogenomics.</title>
        <authorList>
            <person name="Vandepol N."/>
            <person name="Liber J."/>
            <person name="Desiro A."/>
            <person name="Na H."/>
            <person name="Kennedy M."/>
            <person name="Barry K."/>
            <person name="Grigoriev I.V."/>
            <person name="Miller A.N."/>
            <person name="O'Donnell K."/>
            <person name="Stajich J.E."/>
            <person name="Bonito G."/>
        </authorList>
    </citation>
    <scope>NUCLEOTIDE SEQUENCE</scope>
    <source>
        <strain evidence="1">NVP1</strain>
    </source>
</reference>
<organism evidence="1 2">
    <name type="scientific">Podila minutissima</name>
    <dbReference type="NCBI Taxonomy" id="64525"/>
    <lineage>
        <taxon>Eukaryota</taxon>
        <taxon>Fungi</taxon>
        <taxon>Fungi incertae sedis</taxon>
        <taxon>Mucoromycota</taxon>
        <taxon>Mortierellomycotina</taxon>
        <taxon>Mortierellomycetes</taxon>
        <taxon>Mortierellales</taxon>
        <taxon>Mortierellaceae</taxon>
        <taxon>Podila</taxon>
    </lineage>
</organism>
<gene>
    <name evidence="1" type="ORF">BG006_004858</name>
</gene>
<dbReference type="PANTHER" id="PTHR37848">
    <property type="entry name" value="EXPRESSED PROTEIN"/>
    <property type="match status" value="1"/>
</dbReference>
<dbReference type="Proteomes" id="UP000696485">
    <property type="component" value="Unassembled WGS sequence"/>
</dbReference>
<keyword evidence="2" id="KW-1185">Reference proteome</keyword>
<comment type="caution">
    <text evidence="1">The sequence shown here is derived from an EMBL/GenBank/DDBJ whole genome shotgun (WGS) entry which is preliminary data.</text>
</comment>
<dbReference type="AlphaFoldDB" id="A0A9P5VM41"/>
<dbReference type="PANTHER" id="PTHR37848:SF1">
    <property type="entry name" value="SUN DOMAIN-CONTAINING PROTEIN"/>
    <property type="match status" value="1"/>
</dbReference>
<dbReference type="EMBL" id="JAAAUY010000270">
    <property type="protein sequence ID" value="KAF9332273.1"/>
    <property type="molecule type" value="Genomic_DNA"/>
</dbReference>
<protein>
    <submittedName>
        <fullName evidence="1">Uncharacterized protein</fullName>
    </submittedName>
</protein>
<evidence type="ECO:0000313" key="1">
    <source>
        <dbReference type="EMBL" id="KAF9332273.1"/>
    </source>
</evidence>
<proteinExistence type="predicted"/>